<gene>
    <name evidence="3" type="ORF">PECUL_23A054917</name>
</gene>
<protein>
    <submittedName>
        <fullName evidence="3">Fatty acid-binding, adipocyte</fullName>
    </submittedName>
</protein>
<dbReference type="GO" id="GO:0008289">
    <property type="term" value="F:lipid binding"/>
    <property type="evidence" value="ECO:0007669"/>
    <property type="project" value="InterPro"/>
</dbReference>
<dbReference type="InterPro" id="IPR012674">
    <property type="entry name" value="Calycin"/>
</dbReference>
<evidence type="ECO:0000313" key="4">
    <source>
        <dbReference type="Proteomes" id="UP001295444"/>
    </source>
</evidence>
<dbReference type="PRINTS" id="PR00178">
    <property type="entry name" value="FATTYACIDBP"/>
</dbReference>
<proteinExistence type="inferred from homology"/>
<organism evidence="3 4">
    <name type="scientific">Pelobates cultripes</name>
    <name type="common">Western spadefoot toad</name>
    <dbReference type="NCBI Taxonomy" id="61616"/>
    <lineage>
        <taxon>Eukaryota</taxon>
        <taxon>Metazoa</taxon>
        <taxon>Chordata</taxon>
        <taxon>Craniata</taxon>
        <taxon>Vertebrata</taxon>
        <taxon>Euteleostomi</taxon>
        <taxon>Amphibia</taxon>
        <taxon>Batrachia</taxon>
        <taxon>Anura</taxon>
        <taxon>Pelobatoidea</taxon>
        <taxon>Pelobatidae</taxon>
        <taxon>Pelobates</taxon>
    </lineage>
</organism>
<dbReference type="InterPro" id="IPR031259">
    <property type="entry name" value="ILBP"/>
</dbReference>
<evidence type="ECO:0000256" key="1">
    <source>
        <dbReference type="ARBA" id="ARBA00008390"/>
    </source>
</evidence>
<dbReference type="Gene3D" id="2.40.128.20">
    <property type="match status" value="1"/>
</dbReference>
<reference evidence="3" key="1">
    <citation type="submission" date="2022-03" db="EMBL/GenBank/DDBJ databases">
        <authorList>
            <person name="Alioto T."/>
            <person name="Alioto T."/>
            <person name="Gomez Garrido J."/>
        </authorList>
    </citation>
    <scope>NUCLEOTIDE SEQUENCE</scope>
</reference>
<keyword evidence="4" id="KW-1185">Reference proteome</keyword>
<evidence type="ECO:0000259" key="2">
    <source>
        <dbReference type="Pfam" id="PF00061"/>
    </source>
</evidence>
<dbReference type="PANTHER" id="PTHR11955">
    <property type="entry name" value="FATTY ACID BINDING PROTEIN"/>
    <property type="match status" value="1"/>
</dbReference>
<evidence type="ECO:0000313" key="3">
    <source>
        <dbReference type="EMBL" id="CAH2285482.1"/>
    </source>
</evidence>
<name>A0AAD1S0Y6_PELCU</name>
<dbReference type="Proteomes" id="UP001295444">
    <property type="component" value="Chromosome 04"/>
</dbReference>
<dbReference type="SUPFAM" id="SSF50814">
    <property type="entry name" value="Lipocalins"/>
    <property type="match status" value="1"/>
</dbReference>
<dbReference type="Pfam" id="PF00061">
    <property type="entry name" value="Lipocalin"/>
    <property type="match status" value="1"/>
</dbReference>
<dbReference type="InterPro" id="IPR000566">
    <property type="entry name" value="Lipocln_cytosolic_FA-bd_dom"/>
</dbReference>
<dbReference type="InterPro" id="IPR000463">
    <property type="entry name" value="Fatty_acid-bd"/>
</dbReference>
<feature type="domain" description="Lipocalin/cytosolic fatty-acid binding" evidence="2">
    <location>
        <begin position="7"/>
        <end position="133"/>
    </location>
</feature>
<dbReference type="AlphaFoldDB" id="A0AAD1S0Y6"/>
<comment type="similarity">
    <text evidence="1">Belongs to the calycin superfamily. Fatty-acid binding protein (FABP) family.</text>
</comment>
<sequence>MAELYLGKWKLEDANKEMFNAYLEGLGVGFVTRKAACAVSADVTISLEGDIWTIKTSSTFKTYEIKFKLGIQFDEETADDRKVKTTVTLDKGVLIQEQKWDGKTTTIKREVIDGKLIVTCIIGDVVCVRTYKR</sequence>
<dbReference type="EMBL" id="OW240915">
    <property type="protein sequence ID" value="CAH2285482.1"/>
    <property type="molecule type" value="Genomic_DNA"/>
</dbReference>
<dbReference type="FunFam" id="2.40.128.20:FF:000001">
    <property type="entry name" value="Fatty acid-binding protein, adipocyte"/>
    <property type="match status" value="1"/>
</dbReference>
<accession>A0AAD1S0Y6</accession>